<comment type="caution">
    <text evidence="3">The sequence shown here is derived from an EMBL/GenBank/DDBJ whole genome shotgun (WGS) entry which is preliminary data.</text>
</comment>
<dbReference type="Gene3D" id="3.20.80.10">
    <property type="entry name" value="Regulatory factor, effector binding domain"/>
    <property type="match status" value="1"/>
</dbReference>
<dbReference type="Pfam" id="PF04832">
    <property type="entry name" value="SOUL"/>
    <property type="match status" value="1"/>
</dbReference>
<gene>
    <name evidence="3" type="ORF">Agub_g7581</name>
</gene>
<evidence type="ECO:0000256" key="1">
    <source>
        <dbReference type="ARBA" id="ARBA00009817"/>
    </source>
</evidence>
<dbReference type="InterPro" id="IPR011256">
    <property type="entry name" value="Reg_factor_effector_dom_sf"/>
</dbReference>
<dbReference type="EMBL" id="BMAR01000012">
    <property type="protein sequence ID" value="GFR46101.1"/>
    <property type="molecule type" value="Genomic_DNA"/>
</dbReference>
<dbReference type="AlphaFoldDB" id="A0AAD3HMJ7"/>
<dbReference type="SUPFAM" id="SSF55136">
    <property type="entry name" value="Probable bacterial effector-binding domain"/>
    <property type="match status" value="2"/>
</dbReference>
<reference evidence="3 4" key="1">
    <citation type="journal article" date="2021" name="Sci. Rep.">
        <title>Genome sequencing of the multicellular alga Astrephomene provides insights into convergent evolution of germ-soma differentiation.</title>
        <authorList>
            <person name="Yamashita S."/>
            <person name="Yamamoto K."/>
            <person name="Matsuzaki R."/>
            <person name="Suzuki S."/>
            <person name="Yamaguchi H."/>
            <person name="Hirooka S."/>
            <person name="Minakuchi Y."/>
            <person name="Miyagishima S."/>
            <person name="Kawachi M."/>
            <person name="Toyoda A."/>
            <person name="Nozaki H."/>
        </authorList>
    </citation>
    <scope>NUCLEOTIDE SEQUENCE [LARGE SCALE GENOMIC DNA]</scope>
    <source>
        <strain evidence="3 4">NIES-4017</strain>
    </source>
</reference>
<feature type="region of interest" description="Disordered" evidence="2">
    <location>
        <begin position="168"/>
        <end position="223"/>
    </location>
</feature>
<proteinExistence type="inferred from homology"/>
<evidence type="ECO:0000256" key="2">
    <source>
        <dbReference type="SAM" id="MobiDB-lite"/>
    </source>
</evidence>
<dbReference type="PANTHER" id="PTHR11220:SF58">
    <property type="entry name" value="SOUL HEME-BINDING FAMILY PROTEIN"/>
    <property type="match status" value="1"/>
</dbReference>
<organism evidence="3 4">
    <name type="scientific">Astrephomene gubernaculifera</name>
    <dbReference type="NCBI Taxonomy" id="47775"/>
    <lineage>
        <taxon>Eukaryota</taxon>
        <taxon>Viridiplantae</taxon>
        <taxon>Chlorophyta</taxon>
        <taxon>core chlorophytes</taxon>
        <taxon>Chlorophyceae</taxon>
        <taxon>CS clade</taxon>
        <taxon>Chlamydomonadales</taxon>
        <taxon>Astrephomenaceae</taxon>
        <taxon>Astrephomene</taxon>
    </lineage>
</organism>
<dbReference type="InterPro" id="IPR006917">
    <property type="entry name" value="SOUL_heme-bd"/>
</dbReference>
<evidence type="ECO:0008006" key="5">
    <source>
        <dbReference type="Google" id="ProtNLM"/>
    </source>
</evidence>
<feature type="compositionally biased region" description="Polar residues" evidence="2">
    <location>
        <begin position="67"/>
        <end position="76"/>
    </location>
</feature>
<keyword evidence="4" id="KW-1185">Reference proteome</keyword>
<feature type="compositionally biased region" description="Basic and acidic residues" evidence="2">
    <location>
        <begin position="55"/>
        <end position="65"/>
    </location>
</feature>
<feature type="region of interest" description="Disordered" evidence="2">
    <location>
        <begin position="51"/>
        <end position="81"/>
    </location>
</feature>
<name>A0AAD3HMJ7_9CHLO</name>
<accession>A0AAD3HMJ7</accession>
<dbReference type="PANTHER" id="PTHR11220">
    <property type="entry name" value="HEME-BINDING PROTEIN-RELATED"/>
    <property type="match status" value="1"/>
</dbReference>
<dbReference type="Proteomes" id="UP001054857">
    <property type="component" value="Unassembled WGS sequence"/>
</dbReference>
<sequence>MQSIRRCHVSEAVNNSSARQSAFRIPCGRGRRWSPLQANSSFFSGINRLLGNNRDQTKEGNKPDQRLSGNTTQLTGERNAGPVSPPFTVIHKAKDYTLRLYDVYPVVEMEYVRREEGYAALGAYIDGANEAGRRFPHTQPVIMCYQPDGRKVMQMYLATPAAAPDTASAAAAAPEATPPSASSSPSEAVPVPVADLPPAAASASARHQPQQQQGQAPQLQLPAPREAGVRLGVGGGEVVAVAAFEGFITPTAAEAVRGRLVAALERDGIPLAPADAGGRFRCLQYGAVYQLGPRVNELVLQLRA</sequence>
<protein>
    <recommendedName>
        <fullName evidence="5">SOUL heme-binding protein</fullName>
    </recommendedName>
</protein>
<evidence type="ECO:0000313" key="4">
    <source>
        <dbReference type="Proteomes" id="UP001054857"/>
    </source>
</evidence>
<comment type="similarity">
    <text evidence="1">Belongs to the HEBP family.</text>
</comment>
<evidence type="ECO:0000313" key="3">
    <source>
        <dbReference type="EMBL" id="GFR46101.1"/>
    </source>
</evidence>